<organism evidence="1 2">
    <name type="scientific">Deinococcus marmoris</name>
    <dbReference type="NCBI Taxonomy" id="249408"/>
    <lineage>
        <taxon>Bacteria</taxon>
        <taxon>Thermotogati</taxon>
        <taxon>Deinococcota</taxon>
        <taxon>Deinococci</taxon>
        <taxon>Deinococcales</taxon>
        <taxon>Deinococcaceae</taxon>
        <taxon>Deinococcus</taxon>
    </lineage>
</organism>
<name>A0A1U7NVL4_9DEIO</name>
<evidence type="ECO:0000313" key="1">
    <source>
        <dbReference type="EMBL" id="OLV16961.1"/>
    </source>
</evidence>
<dbReference type="Proteomes" id="UP000186607">
    <property type="component" value="Unassembled WGS sequence"/>
</dbReference>
<dbReference type="AlphaFoldDB" id="A0A1U7NVL4"/>
<proteinExistence type="predicted"/>
<sequence>MTPPQALRVSTTVVGSVTQVSLGQQVDEDAKRILPYLNAPPPVPPGYLTLPN</sequence>
<dbReference type="EMBL" id="MSTI01000117">
    <property type="protein sequence ID" value="OLV16961.1"/>
    <property type="molecule type" value="Genomic_DNA"/>
</dbReference>
<reference evidence="1 2" key="1">
    <citation type="submission" date="2017-01" db="EMBL/GenBank/DDBJ databases">
        <title>Genome Analysis of Deinococcus marmoris KOPRI26562.</title>
        <authorList>
            <person name="Kim J.H."/>
            <person name="Oh H.-M."/>
        </authorList>
    </citation>
    <scope>NUCLEOTIDE SEQUENCE [LARGE SCALE GENOMIC DNA]</scope>
    <source>
        <strain evidence="1 2">KOPRI26562</strain>
    </source>
</reference>
<accession>A0A1U7NVL4</accession>
<gene>
    <name evidence="1" type="ORF">BOO71_0010252</name>
</gene>
<evidence type="ECO:0000313" key="2">
    <source>
        <dbReference type="Proteomes" id="UP000186607"/>
    </source>
</evidence>
<comment type="caution">
    <text evidence="1">The sequence shown here is derived from an EMBL/GenBank/DDBJ whole genome shotgun (WGS) entry which is preliminary data.</text>
</comment>
<keyword evidence="2" id="KW-1185">Reference proteome</keyword>
<protein>
    <submittedName>
        <fullName evidence="1">Uncharacterized protein</fullName>
    </submittedName>
</protein>
<dbReference type="RefSeq" id="WP_175607469.1">
    <property type="nucleotide sequence ID" value="NZ_MSTI01000117.1"/>
</dbReference>